<reference evidence="1" key="1">
    <citation type="submission" date="2020-06" db="EMBL/GenBank/DDBJ databases">
        <title>Unique genomic features of the anaerobic methanotrophic archaea.</title>
        <authorList>
            <person name="Chadwick G.L."/>
            <person name="Skennerton C.T."/>
            <person name="Laso-Perez R."/>
            <person name="Leu A.O."/>
            <person name="Speth D.R."/>
            <person name="Yu H."/>
            <person name="Morgan-Lang C."/>
            <person name="Hatzenpichler R."/>
            <person name="Goudeau D."/>
            <person name="Malmstrom R."/>
            <person name="Brazelton W.J."/>
            <person name="Woyke T."/>
            <person name="Hallam S.J."/>
            <person name="Tyson G.W."/>
            <person name="Wegener G."/>
            <person name="Boetius A."/>
            <person name="Orphan V."/>
        </authorList>
    </citation>
    <scope>NUCLEOTIDE SEQUENCE</scope>
</reference>
<sequence length="171" mass="19810">MPLACGTLMVPNQDQEVDPVILRAVRIYLVSNHPDRTVIVYHHLRRKMCGIDIDDPFRIKHIDQMLGNQFPDMPDPWKSLEHDRRTEFNIVEDVNCDITRELRRLILLNRCYGLICHCCSIHQSDSILGARTYLTVHSPTANSNWMTTGRSRPRWIVISPAPPTPLLMSER</sequence>
<proteinExistence type="predicted"/>
<evidence type="ECO:0000313" key="1">
    <source>
        <dbReference type="EMBL" id="QNO44417.1"/>
    </source>
</evidence>
<protein>
    <submittedName>
        <fullName evidence="1">Uncharacterized protein</fullName>
    </submittedName>
</protein>
<organism evidence="1">
    <name type="scientific">Candidatus Methanogaster sp. ANME-2c ERB4</name>
    <dbReference type="NCBI Taxonomy" id="2759911"/>
    <lineage>
        <taxon>Archaea</taxon>
        <taxon>Methanobacteriati</taxon>
        <taxon>Methanobacteriota</taxon>
        <taxon>Stenosarchaea group</taxon>
        <taxon>Methanomicrobia</taxon>
        <taxon>Methanosarcinales</taxon>
        <taxon>ANME-2 cluster</taxon>
        <taxon>Candidatus Methanogasteraceae</taxon>
        <taxon>Candidatus Methanogaster</taxon>
    </lineage>
</organism>
<accession>A0A7G9Y8T3</accession>
<gene>
    <name evidence="1" type="ORF">LDEIPANE_00009</name>
</gene>
<name>A0A7G9Y8T3_9EURY</name>
<dbReference type="EMBL" id="MT630969">
    <property type="protein sequence ID" value="QNO44417.1"/>
    <property type="molecule type" value="Genomic_DNA"/>
</dbReference>
<dbReference type="AlphaFoldDB" id="A0A7G9Y8T3"/>